<evidence type="ECO:0000313" key="7">
    <source>
        <dbReference type="EMBL" id="MBO8465399.1"/>
    </source>
</evidence>
<keyword evidence="4" id="KW-0408">Iron</keyword>
<dbReference type="PANTHER" id="PTHR43578:SF3">
    <property type="entry name" value="NADH-QUINONE OXIDOREDUCTASE SUBUNIT F"/>
    <property type="match status" value="1"/>
</dbReference>
<dbReference type="FunFam" id="3.10.20.600:FF:000007">
    <property type="entry name" value="NAD-reducing hydrogenase subunit HoxF"/>
    <property type="match status" value="1"/>
</dbReference>
<dbReference type="FunFam" id="3.40.50.11540:FF:000001">
    <property type="entry name" value="NADH dehydrogenase [ubiquinone] flavoprotein 1, mitochondrial"/>
    <property type="match status" value="1"/>
</dbReference>
<dbReference type="InterPro" id="IPR001949">
    <property type="entry name" value="NADH-UbQ_OxRdtase_51kDa_CS"/>
</dbReference>
<dbReference type="InterPro" id="IPR011538">
    <property type="entry name" value="Nuo51_FMN-bd"/>
</dbReference>
<dbReference type="PROSITE" id="PS51379">
    <property type="entry name" value="4FE4S_FER_2"/>
    <property type="match status" value="2"/>
</dbReference>
<dbReference type="SUPFAM" id="SSF142019">
    <property type="entry name" value="Nqo1 FMN-binding domain-like"/>
    <property type="match status" value="1"/>
</dbReference>
<dbReference type="Gene3D" id="3.10.20.600">
    <property type="match status" value="1"/>
</dbReference>
<dbReference type="Pfam" id="PF01512">
    <property type="entry name" value="Complex1_51K"/>
    <property type="match status" value="1"/>
</dbReference>
<dbReference type="SUPFAM" id="SSF142984">
    <property type="entry name" value="Nqo1 middle domain-like"/>
    <property type="match status" value="1"/>
</dbReference>
<keyword evidence="2" id="KW-0004">4Fe-4S</keyword>
<dbReference type="Gene3D" id="3.40.30.10">
    <property type="entry name" value="Glutaredoxin"/>
    <property type="match status" value="1"/>
</dbReference>
<dbReference type="SUPFAM" id="SSF54862">
    <property type="entry name" value="4Fe-4S ferredoxins"/>
    <property type="match status" value="1"/>
</dbReference>
<reference evidence="7" key="2">
    <citation type="journal article" date="2021" name="PeerJ">
        <title>Extensive microbial diversity within the chicken gut microbiome revealed by metagenomics and culture.</title>
        <authorList>
            <person name="Gilroy R."/>
            <person name="Ravi A."/>
            <person name="Getino M."/>
            <person name="Pursley I."/>
            <person name="Horton D.L."/>
            <person name="Alikhan N.F."/>
            <person name="Baker D."/>
            <person name="Gharbi K."/>
            <person name="Hall N."/>
            <person name="Watson M."/>
            <person name="Adriaenssens E.M."/>
            <person name="Foster-Nyarko E."/>
            <person name="Jarju S."/>
            <person name="Secka A."/>
            <person name="Antonio M."/>
            <person name="Oren A."/>
            <person name="Chaudhuri R.R."/>
            <person name="La Ragione R."/>
            <person name="Hildebrand F."/>
            <person name="Pallen M.J."/>
        </authorList>
    </citation>
    <scope>NUCLEOTIDE SEQUENCE</scope>
    <source>
        <strain evidence="7">10037</strain>
    </source>
</reference>
<feature type="domain" description="4Fe-4S ferredoxin-type" evidence="6">
    <location>
        <begin position="579"/>
        <end position="608"/>
    </location>
</feature>
<dbReference type="Pfam" id="PF10531">
    <property type="entry name" value="SLBB"/>
    <property type="match status" value="1"/>
</dbReference>
<comment type="caution">
    <text evidence="7">The sequence shown here is derived from an EMBL/GenBank/DDBJ whole genome shotgun (WGS) entry which is preliminary data.</text>
</comment>
<evidence type="ECO:0000256" key="4">
    <source>
        <dbReference type="ARBA" id="ARBA00023004"/>
    </source>
</evidence>
<accession>A0A9D9I517</accession>
<dbReference type="InterPro" id="IPR019554">
    <property type="entry name" value="Soluble_ligand-bd"/>
</dbReference>
<dbReference type="SUPFAM" id="SSF140490">
    <property type="entry name" value="Nqo1C-terminal domain-like"/>
    <property type="match status" value="1"/>
</dbReference>
<reference evidence="7" key="1">
    <citation type="submission" date="2020-10" db="EMBL/GenBank/DDBJ databases">
        <authorList>
            <person name="Gilroy R."/>
        </authorList>
    </citation>
    <scope>NUCLEOTIDE SEQUENCE</scope>
    <source>
        <strain evidence="7">10037</strain>
    </source>
</reference>
<evidence type="ECO:0000256" key="1">
    <source>
        <dbReference type="ARBA" id="ARBA00007523"/>
    </source>
</evidence>
<dbReference type="PROSITE" id="PS00645">
    <property type="entry name" value="COMPLEX1_51K_2"/>
    <property type="match status" value="1"/>
</dbReference>
<dbReference type="CDD" id="cd02980">
    <property type="entry name" value="TRX_Fd_family"/>
    <property type="match status" value="1"/>
</dbReference>
<keyword evidence="5" id="KW-0411">Iron-sulfur</keyword>
<dbReference type="InterPro" id="IPR017900">
    <property type="entry name" value="4Fe4S_Fe_S_CS"/>
</dbReference>
<dbReference type="Gene3D" id="1.20.1440.230">
    <property type="entry name" value="NADH-ubiquinone oxidoreductase 51kDa subunit, iron-sulphur binding domain"/>
    <property type="match status" value="1"/>
</dbReference>
<feature type="domain" description="4Fe-4S ferredoxin-type" evidence="6">
    <location>
        <begin position="609"/>
        <end position="636"/>
    </location>
</feature>
<sequence>MTKFTISDLEKLRINAAATLTLRESSNTLTSGICCSLSTGTPKMQILVCGGTGCKASSSHTIADNLKSAIERENAADRVEVITTGCFGFCEKGPVVKIIPDNTFYVHVKPEDADEIVREHILGGKRVSRLLYTDPKDGHAVSDSKHIDFYRKQVRIALRNCGFIDPENIDEYIARDGYRVLAEALSGKRSPKDIIDEIKKSGLRGRGGGGFPTGLKWELTAKEKSDIKYVVCNADEGDPGAFMDRSIMEGDPNSIIEAMTLCGYAIGANKGLVYIRAEYPLAIQRLRTAISQAENYGLLGNDILGSGFDFNIEIRYGAGAFVCGEETALIHSMEGKRGEPTLKPPFPAQSGYKGKPTNVNNVETLANVPVILQRGAEWFASIGTEKSKGTKVFALAGKINNVGLIEVPMGTTLREVIYDIGGGIKNGKKFKAVQTGGPSGGCLTEKHLDTPIDFDNLIAAGSMMGSGGMIVMDEDDCMVSVARFYLDFTVEESCGKCVPCRIGNKRMLEILNKITEGKGTMDDLKMLETLGRTIKDTALCGLGQTSPNPVLSTLENFYDEYVAHVKKKECPAKQCKALLTYAINPTKCMGCNLCAKHCPAEAIIGTTRKPHIIIPEKCIRCGMCLSRCKFNAIVVC</sequence>
<dbReference type="SUPFAM" id="SSF52833">
    <property type="entry name" value="Thioredoxin-like"/>
    <property type="match status" value="1"/>
</dbReference>
<protein>
    <submittedName>
        <fullName evidence="7">NADH-quinone oxidoreductase subunit NuoF</fullName>
    </submittedName>
</protein>
<evidence type="ECO:0000256" key="3">
    <source>
        <dbReference type="ARBA" id="ARBA00022723"/>
    </source>
</evidence>
<gene>
    <name evidence="7" type="ORF">IAB93_05305</name>
</gene>
<dbReference type="FunFam" id="1.20.1440.230:FF:000001">
    <property type="entry name" value="Mitochondrial NADH dehydrogenase flavoprotein 1"/>
    <property type="match status" value="1"/>
</dbReference>
<evidence type="ECO:0000256" key="5">
    <source>
        <dbReference type="ARBA" id="ARBA00023014"/>
    </source>
</evidence>
<dbReference type="InterPro" id="IPR037225">
    <property type="entry name" value="Nuo51_FMN-bd_sf"/>
</dbReference>
<dbReference type="Pfam" id="PF13237">
    <property type="entry name" value="Fer4_10"/>
    <property type="match status" value="1"/>
</dbReference>
<dbReference type="InterPro" id="IPR037207">
    <property type="entry name" value="Nuop51_4Fe4S-bd_sf"/>
</dbReference>
<dbReference type="Gene3D" id="6.10.250.1450">
    <property type="match status" value="1"/>
</dbReference>
<dbReference type="InterPro" id="IPR036249">
    <property type="entry name" value="Thioredoxin-like_sf"/>
</dbReference>
<dbReference type="PROSITE" id="PS00198">
    <property type="entry name" value="4FE4S_FER_1"/>
    <property type="match status" value="1"/>
</dbReference>
<evidence type="ECO:0000313" key="8">
    <source>
        <dbReference type="Proteomes" id="UP000823597"/>
    </source>
</evidence>
<dbReference type="Pfam" id="PF01257">
    <property type="entry name" value="2Fe-2S_thioredx"/>
    <property type="match status" value="1"/>
</dbReference>
<dbReference type="EMBL" id="JADIME010000055">
    <property type="protein sequence ID" value="MBO8465399.1"/>
    <property type="molecule type" value="Genomic_DNA"/>
</dbReference>
<dbReference type="GO" id="GO:0010181">
    <property type="term" value="F:FMN binding"/>
    <property type="evidence" value="ECO:0007669"/>
    <property type="project" value="InterPro"/>
</dbReference>
<name>A0A9D9I517_9BACT</name>
<dbReference type="Pfam" id="PF10589">
    <property type="entry name" value="NADH_4Fe-4S"/>
    <property type="match status" value="1"/>
</dbReference>
<evidence type="ECO:0000259" key="6">
    <source>
        <dbReference type="PROSITE" id="PS51379"/>
    </source>
</evidence>
<evidence type="ECO:0000256" key="2">
    <source>
        <dbReference type="ARBA" id="ARBA00022485"/>
    </source>
</evidence>
<dbReference type="SMART" id="SM00928">
    <property type="entry name" value="NADH_4Fe-4S"/>
    <property type="match status" value="1"/>
</dbReference>
<dbReference type="AlphaFoldDB" id="A0A9D9I517"/>
<proteinExistence type="inferred from homology"/>
<dbReference type="PANTHER" id="PTHR43578">
    <property type="entry name" value="NADH-QUINONE OXIDOREDUCTASE SUBUNIT F"/>
    <property type="match status" value="1"/>
</dbReference>
<dbReference type="Gene3D" id="3.40.50.11540">
    <property type="entry name" value="NADH-ubiquinone oxidoreductase 51kDa subunit"/>
    <property type="match status" value="1"/>
</dbReference>
<dbReference type="GO" id="GO:0051539">
    <property type="term" value="F:4 iron, 4 sulfur cluster binding"/>
    <property type="evidence" value="ECO:0007669"/>
    <property type="project" value="UniProtKB-KW"/>
</dbReference>
<dbReference type="GO" id="GO:0046872">
    <property type="term" value="F:metal ion binding"/>
    <property type="evidence" value="ECO:0007669"/>
    <property type="project" value="UniProtKB-KW"/>
</dbReference>
<keyword evidence="3" id="KW-0479">Metal-binding</keyword>
<dbReference type="GO" id="GO:0008137">
    <property type="term" value="F:NADH dehydrogenase (ubiquinone) activity"/>
    <property type="evidence" value="ECO:0007669"/>
    <property type="project" value="InterPro"/>
</dbReference>
<dbReference type="Gene3D" id="3.30.70.20">
    <property type="match status" value="1"/>
</dbReference>
<dbReference type="InterPro" id="IPR017896">
    <property type="entry name" value="4Fe4S_Fe-S-bd"/>
</dbReference>
<comment type="similarity">
    <text evidence="1">Belongs to the complex I 51 kDa subunit family.</text>
</comment>
<organism evidence="7 8">
    <name type="scientific">Candidatus Merdivivens pullistercoris</name>
    <dbReference type="NCBI Taxonomy" id="2840873"/>
    <lineage>
        <taxon>Bacteria</taxon>
        <taxon>Pseudomonadati</taxon>
        <taxon>Bacteroidota</taxon>
        <taxon>Bacteroidia</taxon>
        <taxon>Bacteroidales</taxon>
        <taxon>Muribaculaceae</taxon>
        <taxon>Muribaculaceae incertae sedis</taxon>
        <taxon>Candidatus Merdivivens</taxon>
    </lineage>
</organism>
<dbReference type="InterPro" id="IPR019575">
    <property type="entry name" value="Nuop51_4Fe4S-bd"/>
</dbReference>
<dbReference type="Proteomes" id="UP000823597">
    <property type="component" value="Unassembled WGS sequence"/>
</dbReference>